<feature type="transmembrane region" description="Helical" evidence="13">
    <location>
        <begin position="425"/>
        <end position="446"/>
    </location>
</feature>
<evidence type="ECO:0000256" key="12">
    <source>
        <dbReference type="ARBA" id="ARBA00023136"/>
    </source>
</evidence>
<keyword evidence="7 13" id="KW-0812">Transmembrane</keyword>
<evidence type="ECO:0000313" key="14">
    <source>
        <dbReference type="EMBL" id="MDR6288187.1"/>
    </source>
</evidence>
<keyword evidence="6 13" id="KW-0349">Heme</keyword>
<feature type="transmembrane region" description="Helical" evidence="13">
    <location>
        <begin position="192"/>
        <end position="211"/>
    </location>
</feature>
<evidence type="ECO:0000256" key="7">
    <source>
        <dbReference type="ARBA" id="ARBA00022692"/>
    </source>
</evidence>
<feature type="transmembrane region" description="Helical" evidence="13">
    <location>
        <begin position="20"/>
        <end position="45"/>
    </location>
</feature>
<evidence type="ECO:0000256" key="8">
    <source>
        <dbReference type="ARBA" id="ARBA00022723"/>
    </source>
</evidence>
<keyword evidence="3 13" id="KW-0813">Transport</keyword>
<keyword evidence="11 13" id="KW-0408">Iron</keyword>
<organism evidence="14 15">
    <name type="scientific">Inquilinus ginsengisoli</name>
    <dbReference type="NCBI Taxonomy" id="363840"/>
    <lineage>
        <taxon>Bacteria</taxon>
        <taxon>Pseudomonadati</taxon>
        <taxon>Pseudomonadota</taxon>
        <taxon>Alphaproteobacteria</taxon>
        <taxon>Rhodospirillales</taxon>
        <taxon>Rhodospirillaceae</taxon>
        <taxon>Inquilinus</taxon>
    </lineage>
</organism>
<keyword evidence="15" id="KW-1185">Reference proteome</keyword>
<dbReference type="Proteomes" id="UP001262410">
    <property type="component" value="Unassembled WGS sequence"/>
</dbReference>
<dbReference type="PIRSF" id="PIRSF006446">
    <property type="entry name" value="Cyt_quinol_oxidase_1"/>
    <property type="match status" value="1"/>
</dbReference>
<evidence type="ECO:0000256" key="3">
    <source>
        <dbReference type="ARBA" id="ARBA00022448"/>
    </source>
</evidence>
<evidence type="ECO:0000313" key="15">
    <source>
        <dbReference type="Proteomes" id="UP001262410"/>
    </source>
</evidence>
<feature type="transmembrane region" description="Helical" evidence="13">
    <location>
        <begin position="223"/>
        <end position="241"/>
    </location>
</feature>
<evidence type="ECO:0000256" key="6">
    <source>
        <dbReference type="ARBA" id="ARBA00022617"/>
    </source>
</evidence>
<keyword evidence="4 13" id="KW-1003">Cell membrane</keyword>
<dbReference type="GO" id="GO:0016491">
    <property type="term" value="F:oxidoreductase activity"/>
    <property type="evidence" value="ECO:0007669"/>
    <property type="project" value="UniProtKB-KW"/>
</dbReference>
<evidence type="ECO:0000256" key="5">
    <source>
        <dbReference type="ARBA" id="ARBA00022519"/>
    </source>
</evidence>
<protein>
    <submittedName>
        <fullName evidence="14">Cytochrome d ubiquinol oxidase subunit I</fullName>
        <ecNumber evidence="14">1.10.3.-</ecNumber>
    </submittedName>
</protein>
<dbReference type="InterPro" id="IPR002585">
    <property type="entry name" value="Cyt-d_ubiquinol_oxidase_su_1"/>
</dbReference>
<proteinExistence type="inferred from homology"/>
<dbReference type="EC" id="1.10.3.-" evidence="14"/>
<comment type="caution">
    <text evidence="14">The sequence shown here is derived from an EMBL/GenBank/DDBJ whole genome shotgun (WGS) entry which is preliminary data.</text>
</comment>
<feature type="transmembrane region" description="Helical" evidence="13">
    <location>
        <begin position="57"/>
        <end position="74"/>
    </location>
</feature>
<evidence type="ECO:0000256" key="4">
    <source>
        <dbReference type="ARBA" id="ARBA00022475"/>
    </source>
</evidence>
<evidence type="ECO:0000256" key="9">
    <source>
        <dbReference type="ARBA" id="ARBA00022982"/>
    </source>
</evidence>
<dbReference type="PANTHER" id="PTHR30365">
    <property type="entry name" value="CYTOCHROME D UBIQUINOL OXIDASE"/>
    <property type="match status" value="1"/>
</dbReference>
<comment type="subcellular location">
    <subcellularLocation>
        <location evidence="1">Cell inner membrane</location>
        <topology evidence="1">Multi-pass membrane protein</topology>
    </subcellularLocation>
</comment>
<keyword evidence="5" id="KW-0997">Cell inner membrane</keyword>
<evidence type="ECO:0000256" key="1">
    <source>
        <dbReference type="ARBA" id="ARBA00004429"/>
    </source>
</evidence>
<reference evidence="14 15" key="1">
    <citation type="submission" date="2023-07" db="EMBL/GenBank/DDBJ databases">
        <title>Sorghum-associated microbial communities from plants grown in Nebraska, USA.</title>
        <authorList>
            <person name="Schachtman D."/>
        </authorList>
    </citation>
    <scope>NUCLEOTIDE SEQUENCE [LARGE SCALE GENOMIC DNA]</scope>
    <source>
        <strain evidence="14 15">584</strain>
    </source>
</reference>
<keyword evidence="14" id="KW-0560">Oxidoreductase</keyword>
<feature type="transmembrane region" description="Helical" evidence="13">
    <location>
        <begin position="466"/>
        <end position="491"/>
    </location>
</feature>
<dbReference type="RefSeq" id="WP_309792157.1">
    <property type="nucleotide sequence ID" value="NZ_JAVDPW010000001.1"/>
</dbReference>
<gene>
    <name evidence="14" type="ORF">E9232_000686</name>
</gene>
<dbReference type="PANTHER" id="PTHR30365:SF0">
    <property type="entry name" value="CYTOCHROME BD-I UBIQUINOL OXIDASE SUBUNIT 1"/>
    <property type="match status" value="1"/>
</dbReference>
<accession>A0ABU1JHT1</accession>
<feature type="transmembrane region" description="Helical" evidence="13">
    <location>
        <begin position="94"/>
        <end position="119"/>
    </location>
</feature>
<evidence type="ECO:0000256" key="10">
    <source>
        <dbReference type="ARBA" id="ARBA00022989"/>
    </source>
</evidence>
<evidence type="ECO:0000256" key="13">
    <source>
        <dbReference type="PIRNR" id="PIRNR006446"/>
    </source>
</evidence>
<name>A0ABU1JHT1_9PROT</name>
<comment type="similarity">
    <text evidence="2 13">Belongs to the cytochrome ubiquinol oxidase subunit 1 family.</text>
</comment>
<keyword evidence="12 13" id="KW-0472">Membrane</keyword>
<keyword evidence="9 13" id="KW-0249">Electron transport</keyword>
<dbReference type="Pfam" id="PF01654">
    <property type="entry name" value="Cyt_bd_oxida_I"/>
    <property type="match status" value="1"/>
</dbReference>
<feature type="transmembrane region" description="Helical" evidence="13">
    <location>
        <begin position="131"/>
        <end position="154"/>
    </location>
</feature>
<evidence type="ECO:0000256" key="11">
    <source>
        <dbReference type="ARBA" id="ARBA00023004"/>
    </source>
</evidence>
<feature type="transmembrane region" description="Helical" evidence="13">
    <location>
        <begin position="391"/>
        <end position="413"/>
    </location>
</feature>
<evidence type="ECO:0000256" key="2">
    <source>
        <dbReference type="ARBA" id="ARBA00009819"/>
    </source>
</evidence>
<sequence>MTIAMDVVQLSRLQFGLTAMYHFLFVPLTLGLAVLLGIMESVYVMTGREVWRRMTKFWGVLFGINFAMGVATGITMEFQFGMNWAYYSQYVGDIFGAPLAIEGLMAFFLEATFIGLFFFGWDRLSKVGHLIVTWLVALGSNLSALWILIANGWMQHPVGARFNPDTMRMEVTDFMAVIFNPVAQAKFVHTVSAGYVTGAMFVLSISALYLLRGRHVDLAKRSLTVAASFGLAAALSVVVLGDESGYTAGENQKMKIAAIEAMWDTEPAPASFTLFGLPNQETHRTDYEIKVPWMLGLIATRSIDGEVPGINELVARAQARIRSGLIAYGGLERLQADRNDADARARLAAHAEDLGYAFLLKPIRPDILAATDADVEKAAWTAVPQVSPLFWSFRLMVALGFLFIGLFAVAFVLASRRRLQASPMFLWIAVGALPLPWIAAELGWFVAEVGRQPWVIEGVLPTYLAVSNLTAGNVLATLLGFIALYSILFAIDVTLMVKAIRVGPAAAGSDLTAEPDLAAVPAAAE</sequence>
<dbReference type="EMBL" id="JAVDPW010000001">
    <property type="protein sequence ID" value="MDR6288187.1"/>
    <property type="molecule type" value="Genomic_DNA"/>
</dbReference>
<keyword evidence="10 13" id="KW-1133">Transmembrane helix</keyword>
<keyword evidence="8 13" id="KW-0479">Metal-binding</keyword>